<keyword evidence="2 5" id="KW-0812">Transmembrane</keyword>
<evidence type="ECO:0000313" key="6">
    <source>
        <dbReference type="EnsemblMetazoa" id="G24195.1:cds"/>
    </source>
</evidence>
<name>A0A8W8KJP2_MAGGI</name>
<dbReference type="Gene3D" id="1.20.1250.20">
    <property type="entry name" value="MFS general substrate transporter like domains"/>
    <property type="match status" value="1"/>
</dbReference>
<accession>A0A8W8KJP2</accession>
<feature type="transmembrane region" description="Helical" evidence="5">
    <location>
        <begin position="40"/>
        <end position="58"/>
    </location>
</feature>
<dbReference type="GO" id="GO:0016020">
    <property type="term" value="C:membrane"/>
    <property type="evidence" value="ECO:0007669"/>
    <property type="project" value="UniProtKB-SubCell"/>
</dbReference>
<evidence type="ECO:0000256" key="4">
    <source>
        <dbReference type="ARBA" id="ARBA00023136"/>
    </source>
</evidence>
<dbReference type="SUPFAM" id="SSF103473">
    <property type="entry name" value="MFS general substrate transporter"/>
    <property type="match status" value="1"/>
</dbReference>
<keyword evidence="4 5" id="KW-0472">Membrane</keyword>
<evidence type="ECO:0000256" key="3">
    <source>
        <dbReference type="ARBA" id="ARBA00022989"/>
    </source>
</evidence>
<keyword evidence="3 5" id="KW-1133">Transmembrane helix</keyword>
<protein>
    <submittedName>
        <fullName evidence="6">Uncharacterized protein</fullName>
    </submittedName>
</protein>
<dbReference type="PANTHER" id="PTHR24064">
    <property type="entry name" value="SOLUTE CARRIER FAMILY 22 MEMBER"/>
    <property type="match status" value="1"/>
</dbReference>
<feature type="transmembrane region" description="Helical" evidence="5">
    <location>
        <begin position="64"/>
        <end position="87"/>
    </location>
</feature>
<sequence length="208" mass="23166">MTGTGVRRVGQSGHFSVPHAKGEGGILCTGLSDKIGRKTVFIGSHILLFVLCLVIAFIPSYVGFAVLPFFTGMAVEGLLLSGVTLCVETLPMEWRFIAEVIGLFTWTTGMVLLIPLAYIMQTFSCRHLQIILALLSVYSLVDYWLFDESLRWLMANGRLDEAEKVVRKASKMNKMSFDKVIMTVKATMAKIEVIRKTVQQRLTPTLMV</sequence>
<dbReference type="EnsemblMetazoa" id="G24195.1">
    <property type="protein sequence ID" value="G24195.1:cds"/>
    <property type="gene ID" value="G24195"/>
</dbReference>
<dbReference type="InterPro" id="IPR036259">
    <property type="entry name" value="MFS_trans_sf"/>
</dbReference>
<evidence type="ECO:0000313" key="7">
    <source>
        <dbReference type="Proteomes" id="UP000005408"/>
    </source>
</evidence>
<evidence type="ECO:0000256" key="1">
    <source>
        <dbReference type="ARBA" id="ARBA00004141"/>
    </source>
</evidence>
<dbReference type="AlphaFoldDB" id="A0A8W8KJP2"/>
<keyword evidence="7" id="KW-1185">Reference proteome</keyword>
<proteinExistence type="predicted"/>
<dbReference type="Pfam" id="PF00083">
    <property type="entry name" value="Sugar_tr"/>
    <property type="match status" value="1"/>
</dbReference>
<dbReference type="Proteomes" id="UP000005408">
    <property type="component" value="Unassembled WGS sequence"/>
</dbReference>
<organism evidence="6 7">
    <name type="scientific">Magallana gigas</name>
    <name type="common">Pacific oyster</name>
    <name type="synonym">Crassostrea gigas</name>
    <dbReference type="NCBI Taxonomy" id="29159"/>
    <lineage>
        <taxon>Eukaryota</taxon>
        <taxon>Metazoa</taxon>
        <taxon>Spiralia</taxon>
        <taxon>Lophotrochozoa</taxon>
        <taxon>Mollusca</taxon>
        <taxon>Bivalvia</taxon>
        <taxon>Autobranchia</taxon>
        <taxon>Pteriomorphia</taxon>
        <taxon>Ostreida</taxon>
        <taxon>Ostreoidea</taxon>
        <taxon>Ostreidae</taxon>
        <taxon>Magallana</taxon>
    </lineage>
</organism>
<evidence type="ECO:0000256" key="5">
    <source>
        <dbReference type="SAM" id="Phobius"/>
    </source>
</evidence>
<feature type="transmembrane region" description="Helical" evidence="5">
    <location>
        <begin position="126"/>
        <end position="146"/>
    </location>
</feature>
<evidence type="ECO:0000256" key="2">
    <source>
        <dbReference type="ARBA" id="ARBA00022692"/>
    </source>
</evidence>
<comment type="subcellular location">
    <subcellularLocation>
        <location evidence="1">Membrane</location>
        <topology evidence="1">Multi-pass membrane protein</topology>
    </subcellularLocation>
</comment>
<dbReference type="InterPro" id="IPR005828">
    <property type="entry name" value="MFS_sugar_transport-like"/>
</dbReference>
<feature type="transmembrane region" description="Helical" evidence="5">
    <location>
        <begin position="96"/>
        <end position="120"/>
    </location>
</feature>
<dbReference type="GO" id="GO:0022857">
    <property type="term" value="F:transmembrane transporter activity"/>
    <property type="evidence" value="ECO:0007669"/>
    <property type="project" value="InterPro"/>
</dbReference>
<reference evidence="6" key="1">
    <citation type="submission" date="2022-08" db="UniProtKB">
        <authorList>
            <consortium name="EnsemblMetazoa"/>
        </authorList>
    </citation>
    <scope>IDENTIFICATION</scope>
    <source>
        <strain evidence="6">05x7-T-G4-1.051#20</strain>
    </source>
</reference>